<evidence type="ECO:0000313" key="2">
    <source>
        <dbReference type="Proteomes" id="UP001424741"/>
    </source>
</evidence>
<protein>
    <submittedName>
        <fullName evidence="1">Uncharacterized protein</fullName>
    </submittedName>
</protein>
<accession>A0ABP9V423</accession>
<sequence>MILPAPAVLGAGAGFCWDGGFDIHEPVGEAAVSTGEYAGDFSNGLHRPSSWLWTLLSMTKVPLP</sequence>
<reference evidence="1 2" key="1">
    <citation type="submission" date="2024-02" db="EMBL/GenBank/DDBJ databases">
        <title>Rubritalea halochordaticola NBRC 107102.</title>
        <authorList>
            <person name="Ichikawa N."/>
            <person name="Katano-Makiyama Y."/>
            <person name="Hidaka K."/>
        </authorList>
    </citation>
    <scope>NUCLEOTIDE SEQUENCE [LARGE SCALE GENOMIC DNA]</scope>
    <source>
        <strain evidence="1 2">NBRC 107102</strain>
    </source>
</reference>
<dbReference type="EMBL" id="BAABRL010000009">
    <property type="protein sequence ID" value="GAA5496765.1"/>
    <property type="molecule type" value="Genomic_DNA"/>
</dbReference>
<comment type="caution">
    <text evidence="1">The sequence shown here is derived from an EMBL/GenBank/DDBJ whole genome shotgun (WGS) entry which is preliminary data.</text>
</comment>
<gene>
    <name evidence="1" type="ORF">Rhal01_02950</name>
</gene>
<name>A0ABP9V423_9BACT</name>
<organism evidence="1 2">
    <name type="scientific">Rubritalea halochordaticola</name>
    <dbReference type="NCBI Taxonomy" id="714537"/>
    <lineage>
        <taxon>Bacteria</taxon>
        <taxon>Pseudomonadati</taxon>
        <taxon>Verrucomicrobiota</taxon>
        <taxon>Verrucomicrobiia</taxon>
        <taxon>Verrucomicrobiales</taxon>
        <taxon>Rubritaleaceae</taxon>
        <taxon>Rubritalea</taxon>
    </lineage>
</organism>
<evidence type="ECO:0000313" key="1">
    <source>
        <dbReference type="EMBL" id="GAA5496765.1"/>
    </source>
</evidence>
<dbReference type="Proteomes" id="UP001424741">
    <property type="component" value="Unassembled WGS sequence"/>
</dbReference>
<keyword evidence="2" id="KW-1185">Reference proteome</keyword>
<proteinExistence type="predicted"/>